<evidence type="ECO:0000313" key="11">
    <source>
        <dbReference type="Proteomes" id="UP001154240"/>
    </source>
</evidence>
<dbReference type="InterPro" id="IPR004013">
    <property type="entry name" value="PHP_dom"/>
</dbReference>
<protein>
    <recommendedName>
        <fullName evidence="3 8">Histidinol-phosphatase</fullName>
        <shortName evidence="8">HolPase</shortName>
        <ecNumber evidence="3 8">3.1.3.15</ecNumber>
    </recommendedName>
</protein>
<dbReference type="RefSeq" id="WP_307633378.1">
    <property type="nucleotide sequence ID" value="NZ_JAPHEH010000001.1"/>
</dbReference>
<reference evidence="10" key="1">
    <citation type="journal article" date="2022" name="bioRxiv">
        <title>Thiovibrio frasassiensisgen. nov., sp. nov., an autotrophic, elemental sulfur disproportionating bacterium isolated from sulfidic karst sediment, and proposal of Thiovibrionaceae fam. nov.</title>
        <authorList>
            <person name="Aronson H."/>
            <person name="Thomas C."/>
            <person name="Bhattacharyya M."/>
            <person name="Eckstein S."/>
            <person name="Jensen S."/>
            <person name="Barco R."/>
            <person name="Macalady J."/>
            <person name="Amend J."/>
        </authorList>
    </citation>
    <scope>NUCLEOTIDE SEQUENCE</scope>
    <source>
        <strain evidence="10">RS19-109</strain>
    </source>
</reference>
<comment type="similarity">
    <text evidence="2 8">Belongs to the PHP hydrolase family. HisK subfamily.</text>
</comment>
<dbReference type="EC" id="3.1.3.15" evidence="3 8"/>
<gene>
    <name evidence="10" type="ORF">OLX77_09610</name>
</gene>
<organism evidence="10 11">
    <name type="scientific">Thiovibrio frasassiensis</name>
    <dbReference type="NCBI Taxonomy" id="2984131"/>
    <lineage>
        <taxon>Bacteria</taxon>
        <taxon>Pseudomonadati</taxon>
        <taxon>Thermodesulfobacteriota</taxon>
        <taxon>Desulfobulbia</taxon>
        <taxon>Desulfobulbales</taxon>
        <taxon>Thiovibrionaceae</taxon>
        <taxon>Thiovibrio</taxon>
    </lineage>
</organism>
<dbReference type="NCBIfam" id="TIGR01856">
    <property type="entry name" value="hisJ_fam"/>
    <property type="match status" value="1"/>
</dbReference>
<sequence length="251" mass="28725">MLINTKSDGHVHTRLCHHASGEMEEYVRAAISKGLEELIFLEHLECGIHYPEDTWLSEEDFVVYQREGQRLRQVYGDRIFIGIGVEVGYNPKQVPAILDFLKQYPWDRVGLSFHYYEIKGHHYNVVSRRKFNLEPLGKHGVERVISDYFSTLLEAVSLLPATVLCHLDAVLRHHPEVQFNAAHQRQIREIFQAMREKGMALEVNTSGFSHRGEQYPAQPILEEAIALGVPLVAGSDAHRPGEVGRFFERLG</sequence>
<keyword evidence="11" id="KW-1185">Reference proteome</keyword>
<evidence type="ECO:0000256" key="8">
    <source>
        <dbReference type="RuleBase" id="RU366003"/>
    </source>
</evidence>
<evidence type="ECO:0000313" key="10">
    <source>
        <dbReference type="EMBL" id="MDG4476411.1"/>
    </source>
</evidence>
<proteinExistence type="inferred from homology"/>
<evidence type="ECO:0000256" key="4">
    <source>
        <dbReference type="ARBA" id="ARBA00022605"/>
    </source>
</evidence>
<dbReference type="InterPro" id="IPR010140">
    <property type="entry name" value="Histidinol_P_phosphatase_HisJ"/>
</dbReference>
<comment type="caution">
    <text evidence="10">The sequence shown here is derived from an EMBL/GenBank/DDBJ whole genome shotgun (WGS) entry which is preliminary data.</text>
</comment>
<feature type="domain" description="PHP" evidence="9">
    <location>
        <begin position="8"/>
        <end position="206"/>
    </location>
</feature>
<dbReference type="GO" id="GO:0005737">
    <property type="term" value="C:cytoplasm"/>
    <property type="evidence" value="ECO:0007669"/>
    <property type="project" value="TreeGrafter"/>
</dbReference>
<comment type="catalytic activity">
    <reaction evidence="7 8">
        <text>L-histidinol phosphate + H2O = L-histidinol + phosphate</text>
        <dbReference type="Rhea" id="RHEA:14465"/>
        <dbReference type="ChEBI" id="CHEBI:15377"/>
        <dbReference type="ChEBI" id="CHEBI:43474"/>
        <dbReference type="ChEBI" id="CHEBI:57699"/>
        <dbReference type="ChEBI" id="CHEBI:57980"/>
        <dbReference type="EC" id="3.1.3.15"/>
    </reaction>
</comment>
<evidence type="ECO:0000256" key="2">
    <source>
        <dbReference type="ARBA" id="ARBA00009152"/>
    </source>
</evidence>
<dbReference type="Gene3D" id="3.20.20.140">
    <property type="entry name" value="Metal-dependent hydrolases"/>
    <property type="match status" value="1"/>
</dbReference>
<dbReference type="Pfam" id="PF13263">
    <property type="entry name" value="PHP_C"/>
    <property type="match status" value="1"/>
</dbReference>
<dbReference type="Proteomes" id="UP001154240">
    <property type="component" value="Unassembled WGS sequence"/>
</dbReference>
<keyword evidence="5 8" id="KW-0378">Hydrolase</keyword>
<dbReference type="GO" id="GO:0004401">
    <property type="term" value="F:histidinol-phosphatase activity"/>
    <property type="evidence" value="ECO:0007669"/>
    <property type="project" value="UniProtKB-UniRule"/>
</dbReference>
<evidence type="ECO:0000256" key="3">
    <source>
        <dbReference type="ARBA" id="ARBA00013085"/>
    </source>
</evidence>
<accession>A0A9X4MHG0</accession>
<dbReference type="InterPro" id="IPR016195">
    <property type="entry name" value="Pol/histidinol_Pase-like"/>
</dbReference>
<reference evidence="10" key="2">
    <citation type="submission" date="2022-10" db="EMBL/GenBank/DDBJ databases">
        <authorList>
            <person name="Aronson H.S."/>
        </authorList>
    </citation>
    <scope>NUCLEOTIDE SEQUENCE</scope>
    <source>
        <strain evidence="10">RS19-109</strain>
    </source>
</reference>
<dbReference type="CDD" id="cd12110">
    <property type="entry name" value="PHP_HisPPase_Hisj_like"/>
    <property type="match status" value="1"/>
</dbReference>
<dbReference type="PANTHER" id="PTHR21039:SF0">
    <property type="entry name" value="HISTIDINOL-PHOSPHATASE"/>
    <property type="match status" value="1"/>
</dbReference>
<evidence type="ECO:0000256" key="5">
    <source>
        <dbReference type="ARBA" id="ARBA00022801"/>
    </source>
</evidence>
<dbReference type="PANTHER" id="PTHR21039">
    <property type="entry name" value="HISTIDINOL PHOSPHATASE-RELATED"/>
    <property type="match status" value="1"/>
</dbReference>
<evidence type="ECO:0000256" key="1">
    <source>
        <dbReference type="ARBA" id="ARBA00004970"/>
    </source>
</evidence>
<evidence type="ECO:0000259" key="9">
    <source>
        <dbReference type="Pfam" id="PF02811"/>
    </source>
</evidence>
<dbReference type="AlphaFoldDB" id="A0A9X4MHG0"/>
<comment type="pathway">
    <text evidence="1 8">Amino-acid biosynthesis; L-histidine biosynthesis; L-histidine from 5-phospho-alpha-D-ribose 1-diphosphate: step 8/9.</text>
</comment>
<keyword evidence="4 8" id="KW-0028">Amino-acid biosynthesis</keyword>
<keyword evidence="6 8" id="KW-0368">Histidine biosynthesis</keyword>
<dbReference type="EMBL" id="JAPHEH010000001">
    <property type="protein sequence ID" value="MDG4476411.1"/>
    <property type="molecule type" value="Genomic_DNA"/>
</dbReference>
<evidence type="ECO:0000256" key="6">
    <source>
        <dbReference type="ARBA" id="ARBA00023102"/>
    </source>
</evidence>
<dbReference type="GO" id="GO:0000105">
    <property type="term" value="P:L-histidine biosynthetic process"/>
    <property type="evidence" value="ECO:0007669"/>
    <property type="project" value="UniProtKB-UniRule"/>
</dbReference>
<name>A0A9X4MHG0_9BACT</name>
<dbReference type="Pfam" id="PF02811">
    <property type="entry name" value="PHP"/>
    <property type="match status" value="1"/>
</dbReference>
<evidence type="ECO:0000256" key="7">
    <source>
        <dbReference type="ARBA" id="ARBA00049158"/>
    </source>
</evidence>
<dbReference type="SUPFAM" id="SSF89550">
    <property type="entry name" value="PHP domain-like"/>
    <property type="match status" value="1"/>
</dbReference>